<accession>A0A8H6VE06</accession>
<dbReference type="AlphaFoldDB" id="A0A8H6VE06"/>
<reference evidence="3" key="1">
    <citation type="submission" date="2020-04" db="EMBL/GenBank/DDBJ databases">
        <title>Draft genome resource of the tomato pathogen Pseudocercospora fuligena.</title>
        <authorList>
            <person name="Zaccaron A."/>
        </authorList>
    </citation>
    <scope>NUCLEOTIDE SEQUENCE</scope>
    <source>
        <strain evidence="3">PF001</strain>
    </source>
</reference>
<dbReference type="Pfam" id="PF07110">
    <property type="entry name" value="EthD"/>
    <property type="match status" value="1"/>
</dbReference>
<evidence type="ECO:0000259" key="2">
    <source>
        <dbReference type="Pfam" id="PF07110"/>
    </source>
</evidence>
<keyword evidence="4" id="KW-1185">Reference proteome</keyword>
<name>A0A8H6VE06_9PEZI</name>
<evidence type="ECO:0000256" key="1">
    <source>
        <dbReference type="ARBA" id="ARBA00005986"/>
    </source>
</evidence>
<dbReference type="OrthoDB" id="2519291at2759"/>
<comment type="caution">
    <text evidence="3">The sequence shown here is derived from an EMBL/GenBank/DDBJ whole genome shotgun (WGS) entry which is preliminary data.</text>
</comment>
<dbReference type="InterPro" id="IPR011008">
    <property type="entry name" value="Dimeric_a/b-barrel"/>
</dbReference>
<dbReference type="EMBL" id="JABCIY010000240">
    <property type="protein sequence ID" value="KAF7187092.1"/>
    <property type="molecule type" value="Genomic_DNA"/>
</dbReference>
<dbReference type="SUPFAM" id="SSF54909">
    <property type="entry name" value="Dimeric alpha+beta barrel"/>
    <property type="match status" value="1"/>
</dbReference>
<evidence type="ECO:0000313" key="4">
    <source>
        <dbReference type="Proteomes" id="UP000660729"/>
    </source>
</evidence>
<organism evidence="3 4">
    <name type="scientific">Pseudocercospora fuligena</name>
    <dbReference type="NCBI Taxonomy" id="685502"/>
    <lineage>
        <taxon>Eukaryota</taxon>
        <taxon>Fungi</taxon>
        <taxon>Dikarya</taxon>
        <taxon>Ascomycota</taxon>
        <taxon>Pezizomycotina</taxon>
        <taxon>Dothideomycetes</taxon>
        <taxon>Dothideomycetidae</taxon>
        <taxon>Mycosphaerellales</taxon>
        <taxon>Mycosphaerellaceae</taxon>
        <taxon>Pseudocercospora</taxon>
    </lineage>
</organism>
<protein>
    <recommendedName>
        <fullName evidence="2">EthD domain-containing protein</fullName>
    </recommendedName>
</protein>
<gene>
    <name evidence="3" type="ORF">HII31_11569</name>
</gene>
<dbReference type="Gene3D" id="3.30.70.100">
    <property type="match status" value="1"/>
</dbReference>
<evidence type="ECO:0000313" key="3">
    <source>
        <dbReference type="EMBL" id="KAF7187092.1"/>
    </source>
</evidence>
<feature type="domain" description="EthD" evidence="2">
    <location>
        <begin position="13"/>
        <end position="110"/>
    </location>
</feature>
<sequence>MVLKVLIFTKRLPSLTPAEYKDYYENHHMPLIRRISGDTAFLSHTRNYIPRNSDTNTAQLIMGEKDLDFDCVTEVIYRDLQHLHLQMATIGTDENTRLREEDEDKFIERSSVRIVMVEGCGDSAATLNG</sequence>
<dbReference type="Proteomes" id="UP000660729">
    <property type="component" value="Unassembled WGS sequence"/>
</dbReference>
<proteinExistence type="inferred from homology"/>
<dbReference type="GO" id="GO:0016491">
    <property type="term" value="F:oxidoreductase activity"/>
    <property type="evidence" value="ECO:0007669"/>
    <property type="project" value="InterPro"/>
</dbReference>
<dbReference type="InterPro" id="IPR009799">
    <property type="entry name" value="EthD_dom"/>
</dbReference>
<comment type="similarity">
    <text evidence="1">Belongs to the tpcK family.</text>
</comment>